<dbReference type="AlphaFoldDB" id="A0A4V2NUS8"/>
<dbReference type="STRING" id="1742358.GCA_001439605_03416"/>
<feature type="transmembrane region" description="Helical" evidence="1">
    <location>
        <begin position="83"/>
        <end position="103"/>
    </location>
</feature>
<keyword evidence="1" id="KW-0472">Membrane</keyword>
<dbReference type="RefSeq" id="WP_131236033.1">
    <property type="nucleotide sequence ID" value="NZ_SJTH01000003.1"/>
</dbReference>
<sequence>MAKKKFKIMKELDMPKYKAYPFILSTGLSLLFLILSFLLWAISAIVKKHFILSEMLGNYCGLTFMLCFAFTFCSILIGTKNIFGKIASAFAIIIFISVGSDFYQSSHLLYKDRIAYENKQYETKVGVPLKVEYDNPDSGPEWLFELVFKDKTLYVHHLQITRKDYDTYFKNKPLEILYLPNSLYVVEINVHKANK</sequence>
<accession>A0A4V2NUS8</accession>
<gene>
    <name evidence="2" type="ORF">E0Y62_03350</name>
</gene>
<reference evidence="2 3" key="1">
    <citation type="submission" date="2019-03" db="EMBL/GenBank/DDBJ databases">
        <authorList>
            <person name="Jensen L."/>
            <person name="Storgaard J."/>
            <person name="Sulaj E."/>
            <person name="Schramm A."/>
            <person name="Marshall I.P.G."/>
        </authorList>
    </citation>
    <scope>NUCLEOTIDE SEQUENCE [LARGE SCALE GENOMIC DNA]</scope>
    <source>
        <strain evidence="2 3">2017H2G3</strain>
    </source>
</reference>
<evidence type="ECO:0000313" key="3">
    <source>
        <dbReference type="Proteomes" id="UP000293846"/>
    </source>
</evidence>
<evidence type="ECO:0000313" key="2">
    <source>
        <dbReference type="EMBL" id="TCJ05720.1"/>
    </source>
</evidence>
<feature type="transmembrane region" description="Helical" evidence="1">
    <location>
        <begin position="20"/>
        <end position="46"/>
    </location>
</feature>
<dbReference type="Proteomes" id="UP000293846">
    <property type="component" value="Unassembled WGS sequence"/>
</dbReference>
<keyword evidence="3" id="KW-1185">Reference proteome</keyword>
<proteinExistence type="predicted"/>
<organism evidence="2 3">
    <name type="scientific">Cytobacillus praedii</name>
    <dbReference type="NCBI Taxonomy" id="1742358"/>
    <lineage>
        <taxon>Bacteria</taxon>
        <taxon>Bacillati</taxon>
        <taxon>Bacillota</taxon>
        <taxon>Bacilli</taxon>
        <taxon>Bacillales</taxon>
        <taxon>Bacillaceae</taxon>
        <taxon>Cytobacillus</taxon>
    </lineage>
</organism>
<dbReference type="EMBL" id="SJTH01000003">
    <property type="protein sequence ID" value="TCJ05720.1"/>
    <property type="molecule type" value="Genomic_DNA"/>
</dbReference>
<dbReference type="OrthoDB" id="2875082at2"/>
<keyword evidence="1" id="KW-1133">Transmembrane helix</keyword>
<comment type="caution">
    <text evidence="2">The sequence shown here is derived from an EMBL/GenBank/DDBJ whole genome shotgun (WGS) entry which is preliminary data.</text>
</comment>
<keyword evidence="1" id="KW-0812">Transmembrane</keyword>
<evidence type="ECO:0000256" key="1">
    <source>
        <dbReference type="SAM" id="Phobius"/>
    </source>
</evidence>
<protein>
    <submittedName>
        <fullName evidence="2">Uncharacterized protein</fullName>
    </submittedName>
</protein>
<feature type="transmembrane region" description="Helical" evidence="1">
    <location>
        <begin position="58"/>
        <end position="77"/>
    </location>
</feature>
<name>A0A4V2NUS8_9BACI</name>